<evidence type="ECO:0000313" key="2">
    <source>
        <dbReference type="EMBL" id="MDK4300203.1"/>
    </source>
</evidence>
<proteinExistence type="predicted"/>
<evidence type="ECO:0008006" key="4">
    <source>
        <dbReference type="Google" id="ProtNLM"/>
    </source>
</evidence>
<feature type="chain" id="PRO_5046351623" description="Secreted protein" evidence="1">
    <location>
        <begin position="32"/>
        <end position="163"/>
    </location>
</feature>
<keyword evidence="1" id="KW-0732">Signal</keyword>
<protein>
    <recommendedName>
        <fullName evidence="4">Secreted protein</fullName>
    </recommendedName>
</protein>
<evidence type="ECO:0000313" key="3">
    <source>
        <dbReference type="Proteomes" id="UP001243856"/>
    </source>
</evidence>
<sequence>MDMKVRLRKRTRAAIIMAVVVSQAVTISAHATQRLQSVFPPRAQAQVQPITVSQSSAALDFRELSRLAKQRGDTRIAELFEQKANGHESRGWISWIRKGAVWVLRNASDKVPAKIRPYAHKIADVLEQTEEWEKAGLAAALIQAGVPPTEAYLAADWIVTIFG</sequence>
<accession>A0ABT7G0F3</accession>
<gene>
    <name evidence="2" type="ORF">QPX45_02890</name>
</gene>
<feature type="signal peptide" evidence="1">
    <location>
        <begin position="1"/>
        <end position="31"/>
    </location>
</feature>
<dbReference type="Proteomes" id="UP001243856">
    <property type="component" value="Unassembled WGS sequence"/>
</dbReference>
<evidence type="ECO:0000256" key="1">
    <source>
        <dbReference type="SAM" id="SignalP"/>
    </source>
</evidence>
<comment type="caution">
    <text evidence="2">The sequence shown here is derived from an EMBL/GenBank/DDBJ whole genome shotgun (WGS) entry which is preliminary data.</text>
</comment>
<dbReference type="EMBL" id="JASNVK010000003">
    <property type="protein sequence ID" value="MDK4300203.1"/>
    <property type="molecule type" value="Genomic_DNA"/>
</dbReference>
<reference evidence="2 3" key="1">
    <citation type="submission" date="2023-05" db="EMBL/GenBank/DDBJ databases">
        <title>Metabolic capabilities are highly conserved among human nasal-associated Corynebacterium species in pangenomic analyses.</title>
        <authorList>
            <person name="Tran T.H."/>
            <person name="Roberts A.Q."/>
            <person name="Escapa I.F."/>
            <person name="Gao W."/>
            <person name="Conlan S."/>
            <person name="Kong H."/>
            <person name="Segre J.A."/>
            <person name="Kelly M.S."/>
            <person name="Lemon K.P."/>
        </authorList>
    </citation>
    <scope>NUCLEOTIDE SEQUENCE [LARGE SCALE GENOMIC DNA]</scope>
    <source>
        <strain evidence="2 3">KPL2811</strain>
    </source>
</reference>
<name>A0ABT7G0F3_9CORY</name>
<keyword evidence="3" id="KW-1185">Reference proteome</keyword>
<dbReference type="RefSeq" id="WP_222118057.1">
    <property type="nucleotide sequence ID" value="NZ_CP091865.1"/>
</dbReference>
<organism evidence="2 3">
    <name type="scientific">Corynebacterium propinquum</name>
    <dbReference type="NCBI Taxonomy" id="43769"/>
    <lineage>
        <taxon>Bacteria</taxon>
        <taxon>Bacillati</taxon>
        <taxon>Actinomycetota</taxon>
        <taxon>Actinomycetes</taxon>
        <taxon>Mycobacteriales</taxon>
        <taxon>Corynebacteriaceae</taxon>
        <taxon>Corynebacterium</taxon>
    </lineage>
</organism>